<dbReference type="Pfam" id="PF03631">
    <property type="entry name" value="Virul_fac_BrkB"/>
    <property type="match status" value="1"/>
</dbReference>
<dbReference type="PANTHER" id="PTHR30213">
    <property type="entry name" value="INNER MEMBRANE PROTEIN YHJD"/>
    <property type="match status" value="1"/>
</dbReference>
<evidence type="ECO:0000256" key="4">
    <source>
        <dbReference type="ARBA" id="ARBA00022989"/>
    </source>
</evidence>
<proteinExistence type="predicted"/>
<comment type="caution">
    <text evidence="7">The sequence shown here is derived from an EMBL/GenBank/DDBJ whole genome shotgun (WGS) entry which is preliminary data.</text>
</comment>
<keyword evidence="2" id="KW-1003">Cell membrane</keyword>
<keyword evidence="4 6" id="KW-1133">Transmembrane helix</keyword>
<accession>A0A4U8TPP1</accession>
<keyword evidence="3 6" id="KW-0812">Transmembrane</keyword>
<dbReference type="GeneID" id="82321693"/>
<evidence type="ECO:0000256" key="6">
    <source>
        <dbReference type="SAM" id="Phobius"/>
    </source>
</evidence>
<reference evidence="7 8" key="1">
    <citation type="journal article" date="2014" name="Genome Announc.">
        <title>Draft genome sequences of eight enterohepatic helicobacter species isolated from both laboratory and wild rodents.</title>
        <authorList>
            <person name="Sheh A."/>
            <person name="Shen Z."/>
            <person name="Fox J.G."/>
        </authorList>
    </citation>
    <scope>NUCLEOTIDE SEQUENCE [LARGE SCALE GENOMIC DNA]</scope>
    <source>
        <strain evidence="7 8">MIT 01-6451</strain>
    </source>
</reference>
<name>A0A4U8TPP1_9HELI</name>
<comment type="subcellular location">
    <subcellularLocation>
        <location evidence="1">Cell membrane</location>
        <topology evidence="1">Multi-pass membrane protein</topology>
    </subcellularLocation>
</comment>
<dbReference type="AlphaFoldDB" id="A0A4U8TPP1"/>
<dbReference type="GO" id="GO:0005886">
    <property type="term" value="C:plasma membrane"/>
    <property type="evidence" value="ECO:0007669"/>
    <property type="project" value="UniProtKB-SubCell"/>
</dbReference>
<dbReference type="RefSeq" id="WP_034360813.1">
    <property type="nucleotide sequence ID" value="NZ_CAJUDB010000033.1"/>
</dbReference>
<feature type="transmembrane region" description="Helical" evidence="6">
    <location>
        <begin position="147"/>
        <end position="167"/>
    </location>
</feature>
<keyword evidence="5 6" id="KW-0472">Membrane</keyword>
<feature type="transmembrane region" description="Helical" evidence="6">
    <location>
        <begin position="212"/>
        <end position="237"/>
    </location>
</feature>
<dbReference type="EMBL" id="JRMQ02000004">
    <property type="protein sequence ID" value="TLE02056.1"/>
    <property type="molecule type" value="Genomic_DNA"/>
</dbReference>
<evidence type="ECO:0000256" key="1">
    <source>
        <dbReference type="ARBA" id="ARBA00004651"/>
    </source>
</evidence>
<sequence length="295" mass="34458">MSSHNKEQFLRIFLIKSRTTFFILWNKIKSIWDFVADKELSFYAASLSFYTIFAIVPLLLIIFSIFINLPNFQSQIAQIRDLILSNILPTHTEVISQYLDTFMQNSSSLGMMGLGYVLIASVMFFRNYEYIAAKMFNSTPRKFFDSLLMYWTMITLFPVALAFSIYFSGEVQKTLKGTANLNLLFDLIPYILTWAIFFLLFKLSANKPLKLLSLLSASMLTTIIWLLTKWGFVYYVFYNQTYKSVYGSISIFLFLMLWIYISWFVILYGMRFCEGFGTNFGKKLEEKYGISTTEV</sequence>
<evidence type="ECO:0000256" key="3">
    <source>
        <dbReference type="ARBA" id="ARBA00022692"/>
    </source>
</evidence>
<dbReference type="OrthoDB" id="5372455at2"/>
<organism evidence="7 8">
    <name type="scientific">Helicobacter japonicus</name>
    <dbReference type="NCBI Taxonomy" id="425400"/>
    <lineage>
        <taxon>Bacteria</taxon>
        <taxon>Pseudomonadati</taxon>
        <taxon>Campylobacterota</taxon>
        <taxon>Epsilonproteobacteria</taxon>
        <taxon>Campylobacterales</taxon>
        <taxon>Helicobacteraceae</taxon>
        <taxon>Helicobacter</taxon>
    </lineage>
</organism>
<dbReference type="PANTHER" id="PTHR30213:SF0">
    <property type="entry name" value="UPF0761 MEMBRANE PROTEIN YIHY"/>
    <property type="match status" value="1"/>
</dbReference>
<dbReference type="InterPro" id="IPR017039">
    <property type="entry name" value="Virul_fac_BrkB"/>
</dbReference>
<feature type="transmembrane region" description="Helical" evidence="6">
    <location>
        <begin position="47"/>
        <end position="67"/>
    </location>
</feature>
<gene>
    <name evidence="7" type="ORF">LS65_004335</name>
</gene>
<evidence type="ECO:0000313" key="7">
    <source>
        <dbReference type="EMBL" id="TLE02056.1"/>
    </source>
</evidence>
<evidence type="ECO:0000313" key="8">
    <source>
        <dbReference type="Proteomes" id="UP000029707"/>
    </source>
</evidence>
<feature type="transmembrane region" description="Helical" evidence="6">
    <location>
        <begin position="249"/>
        <end position="270"/>
    </location>
</feature>
<feature type="transmembrane region" description="Helical" evidence="6">
    <location>
        <begin position="187"/>
        <end position="205"/>
    </location>
</feature>
<evidence type="ECO:0000256" key="2">
    <source>
        <dbReference type="ARBA" id="ARBA00022475"/>
    </source>
</evidence>
<keyword evidence="8" id="KW-1185">Reference proteome</keyword>
<dbReference type="NCBIfam" id="TIGR00765">
    <property type="entry name" value="yihY_not_rbn"/>
    <property type="match status" value="1"/>
</dbReference>
<feature type="transmembrane region" description="Helical" evidence="6">
    <location>
        <begin position="108"/>
        <end position="126"/>
    </location>
</feature>
<evidence type="ECO:0000256" key="5">
    <source>
        <dbReference type="ARBA" id="ARBA00023136"/>
    </source>
</evidence>
<protein>
    <submittedName>
        <fullName evidence="7">YihY family inner membrane protein</fullName>
    </submittedName>
</protein>
<dbReference type="Proteomes" id="UP000029707">
    <property type="component" value="Unassembled WGS sequence"/>
</dbReference>
<dbReference type="STRING" id="425400.LS65_01710"/>
<dbReference type="PIRSF" id="PIRSF035875">
    <property type="entry name" value="RNase_BN"/>
    <property type="match status" value="1"/>
</dbReference>